<organism evidence="2">
    <name type="scientific">Grosmannia clavigera (strain kw1407 / UAMH 11150)</name>
    <name type="common">Blue stain fungus</name>
    <name type="synonym">Graphiocladiella clavigera</name>
    <dbReference type="NCBI Taxonomy" id="655863"/>
    <lineage>
        <taxon>Eukaryota</taxon>
        <taxon>Fungi</taxon>
        <taxon>Dikarya</taxon>
        <taxon>Ascomycota</taxon>
        <taxon>Pezizomycotina</taxon>
        <taxon>Sordariomycetes</taxon>
        <taxon>Sordariomycetidae</taxon>
        <taxon>Ophiostomatales</taxon>
        <taxon>Ophiostomataceae</taxon>
        <taxon>Leptographium</taxon>
    </lineage>
</organism>
<dbReference type="AlphaFoldDB" id="F0XT26"/>
<evidence type="ECO:0000313" key="2">
    <source>
        <dbReference type="Proteomes" id="UP000007796"/>
    </source>
</evidence>
<reference evidence="1 2" key="1">
    <citation type="journal article" date="2011" name="Proc. Natl. Acad. Sci. U.S.A.">
        <title>Genome and transcriptome analyses of the mountain pine beetle-fungal symbiont Grosmannia clavigera, a lodgepole pine pathogen.</title>
        <authorList>
            <person name="DiGuistini S."/>
            <person name="Wang Y."/>
            <person name="Liao N.Y."/>
            <person name="Taylor G."/>
            <person name="Tanguay P."/>
            <person name="Feau N."/>
            <person name="Henrissat B."/>
            <person name="Chan S.K."/>
            <person name="Hesse-Orce U."/>
            <person name="Alamouti S.M."/>
            <person name="Tsui C.K.M."/>
            <person name="Docking R.T."/>
            <person name="Levasseur A."/>
            <person name="Haridas S."/>
            <person name="Robertson G."/>
            <person name="Birol I."/>
            <person name="Holt R.A."/>
            <person name="Marra M.A."/>
            <person name="Hamelin R.C."/>
            <person name="Hirst M."/>
            <person name="Jones S.J.M."/>
            <person name="Bohlmann J."/>
            <person name="Breuil C."/>
        </authorList>
    </citation>
    <scope>NUCLEOTIDE SEQUENCE [LARGE SCALE GENOMIC DNA]</scope>
    <source>
        <strain evidence="2">kw1407 / UAMH 11150</strain>
    </source>
</reference>
<keyword evidence="2" id="KW-1185">Reference proteome</keyword>
<protein>
    <submittedName>
        <fullName evidence="1">Uncharacterized protein</fullName>
    </submittedName>
</protein>
<dbReference type="HOGENOM" id="CLU_927666_0_0_1"/>
<name>F0XT26_GROCL</name>
<evidence type="ECO:0000313" key="1">
    <source>
        <dbReference type="EMBL" id="EFW99206.1"/>
    </source>
</evidence>
<dbReference type="Proteomes" id="UP000007796">
    <property type="component" value="Unassembled WGS sequence"/>
</dbReference>
<dbReference type="RefSeq" id="XP_014168689.1">
    <property type="nucleotide sequence ID" value="XM_014313214.1"/>
</dbReference>
<dbReference type="EMBL" id="GL629997">
    <property type="protein sequence ID" value="EFW99206.1"/>
    <property type="molecule type" value="Genomic_DNA"/>
</dbReference>
<dbReference type="InParanoid" id="F0XT26"/>
<accession>F0XT26</accession>
<gene>
    <name evidence="1" type="ORF">CMQ_5627</name>
</gene>
<dbReference type="GeneID" id="25978970"/>
<sequence>MEDVGRFDLQLDDLFGRVTELLEGARQLALVARALLGAGHSLHQTRGSADKQLDIARRRLGQHLLQQVLGDVALGATGPLVGGRLLQDVKDAELLRVRVLELVQLLAQQNVLLGDVAKHQRHLGLIDARVLEDGLQQLVHGRDAGTARQQSNVLVLVGCPWVLGDGTLDLQLLARHQRVDVRRHRPALVLLDEQIQVADRVVVTDRSIRPYHRLLCTLWLEFGQQRRCCVHPRHAVLLRQLEPELLRVVVERLDALQLQAQESLAAAPHGFGLPVSAALPTEAYGMRCAQTWRLYLQIKT</sequence>
<proteinExistence type="predicted"/>